<evidence type="ECO:0000313" key="2">
    <source>
        <dbReference type="Proteomes" id="UP000821845"/>
    </source>
</evidence>
<name>A0ACB7THV6_HYAAI</name>
<evidence type="ECO:0000313" key="1">
    <source>
        <dbReference type="EMBL" id="KAH6945708.1"/>
    </source>
</evidence>
<proteinExistence type="predicted"/>
<gene>
    <name evidence="1" type="ORF">HPB50_009687</name>
</gene>
<keyword evidence="2" id="KW-1185">Reference proteome</keyword>
<reference evidence="1" key="1">
    <citation type="submission" date="2020-05" db="EMBL/GenBank/DDBJ databases">
        <title>Large-scale comparative analyses of tick genomes elucidate their genetic diversity and vector capacities.</title>
        <authorList>
            <person name="Jia N."/>
            <person name="Wang J."/>
            <person name="Shi W."/>
            <person name="Du L."/>
            <person name="Sun Y."/>
            <person name="Zhan W."/>
            <person name="Jiang J."/>
            <person name="Wang Q."/>
            <person name="Zhang B."/>
            <person name="Ji P."/>
            <person name="Sakyi L.B."/>
            <person name="Cui X."/>
            <person name="Yuan T."/>
            <person name="Jiang B."/>
            <person name="Yang W."/>
            <person name="Lam T.T.-Y."/>
            <person name="Chang Q."/>
            <person name="Ding S."/>
            <person name="Wang X."/>
            <person name="Zhu J."/>
            <person name="Ruan X."/>
            <person name="Zhao L."/>
            <person name="Wei J."/>
            <person name="Que T."/>
            <person name="Du C."/>
            <person name="Cheng J."/>
            <person name="Dai P."/>
            <person name="Han X."/>
            <person name="Huang E."/>
            <person name="Gao Y."/>
            <person name="Liu J."/>
            <person name="Shao H."/>
            <person name="Ye R."/>
            <person name="Li L."/>
            <person name="Wei W."/>
            <person name="Wang X."/>
            <person name="Wang C."/>
            <person name="Yang T."/>
            <person name="Huo Q."/>
            <person name="Li W."/>
            <person name="Guo W."/>
            <person name="Chen H."/>
            <person name="Zhou L."/>
            <person name="Ni X."/>
            <person name="Tian J."/>
            <person name="Zhou Y."/>
            <person name="Sheng Y."/>
            <person name="Liu T."/>
            <person name="Pan Y."/>
            <person name="Xia L."/>
            <person name="Li J."/>
            <person name="Zhao F."/>
            <person name="Cao W."/>
        </authorList>
    </citation>
    <scope>NUCLEOTIDE SEQUENCE</scope>
    <source>
        <strain evidence="1">Hyas-2018</strain>
    </source>
</reference>
<sequence length="164" mass="18298">MNLRSLPAHAVDVSHDHVVREILLLCFTETWTDTAIELQEYKFLRVAKRQNHRAAGVAVYERSDETTLLPRSVPCQLISLPHMSCGDACVVKTSHGFVVAAVYISPATSRKDIMNFLLHNFSAVCQHGVPLIVTGDFNVSVLRRENEWLVEFLGAQLGLHPPPV</sequence>
<comment type="caution">
    <text evidence="1">The sequence shown here is derived from an EMBL/GenBank/DDBJ whole genome shotgun (WGS) entry which is preliminary data.</text>
</comment>
<protein>
    <submittedName>
        <fullName evidence="1">Uncharacterized protein</fullName>
    </submittedName>
</protein>
<dbReference type="Proteomes" id="UP000821845">
    <property type="component" value="Chromosome 1"/>
</dbReference>
<dbReference type="EMBL" id="CM023481">
    <property type="protein sequence ID" value="KAH6945708.1"/>
    <property type="molecule type" value="Genomic_DNA"/>
</dbReference>
<organism evidence="1 2">
    <name type="scientific">Hyalomma asiaticum</name>
    <name type="common">Tick</name>
    <dbReference type="NCBI Taxonomy" id="266040"/>
    <lineage>
        <taxon>Eukaryota</taxon>
        <taxon>Metazoa</taxon>
        <taxon>Ecdysozoa</taxon>
        <taxon>Arthropoda</taxon>
        <taxon>Chelicerata</taxon>
        <taxon>Arachnida</taxon>
        <taxon>Acari</taxon>
        <taxon>Parasitiformes</taxon>
        <taxon>Ixodida</taxon>
        <taxon>Ixodoidea</taxon>
        <taxon>Ixodidae</taxon>
        <taxon>Hyalomminae</taxon>
        <taxon>Hyalomma</taxon>
    </lineage>
</organism>
<accession>A0ACB7THV6</accession>